<evidence type="ECO:0000256" key="4">
    <source>
        <dbReference type="ARBA" id="ARBA00022692"/>
    </source>
</evidence>
<evidence type="ECO:0000256" key="3">
    <source>
        <dbReference type="ARBA" id="ARBA00022475"/>
    </source>
</evidence>
<evidence type="ECO:0000256" key="2">
    <source>
        <dbReference type="ARBA" id="ARBA00005745"/>
    </source>
</evidence>
<comment type="similarity">
    <text evidence="2">Belongs to the GSP F family.</text>
</comment>
<evidence type="ECO:0000256" key="5">
    <source>
        <dbReference type="ARBA" id="ARBA00022989"/>
    </source>
</evidence>
<dbReference type="STRING" id="688867.SAMN05660236_1885"/>
<dbReference type="InterPro" id="IPR018076">
    <property type="entry name" value="T2SS_GspF_dom"/>
</dbReference>
<protein>
    <submittedName>
        <fullName evidence="10">Type IV pilus assembly protein PilC</fullName>
    </submittedName>
</protein>
<gene>
    <name evidence="10" type="ORF">SAMN05660236_1885</name>
</gene>
<feature type="domain" description="Type II secretion system protein GspF" evidence="9">
    <location>
        <begin position="252"/>
        <end position="374"/>
    </location>
</feature>
<dbReference type="GO" id="GO:0005886">
    <property type="term" value="C:plasma membrane"/>
    <property type="evidence" value="ECO:0007669"/>
    <property type="project" value="UniProtKB-SubCell"/>
</dbReference>
<evidence type="ECO:0000259" key="9">
    <source>
        <dbReference type="Pfam" id="PF00482"/>
    </source>
</evidence>
<feature type="region of interest" description="Disordered" evidence="7">
    <location>
        <begin position="1"/>
        <end position="23"/>
    </location>
</feature>
<dbReference type="InterPro" id="IPR003004">
    <property type="entry name" value="GspF/PilC"/>
</dbReference>
<sequence>MSGINLRELKSNSRSPKNENAKGKKGFEKLLETEIKLFPTKFTDKNKESFYLELSTLLTSGLDIKSALELIEEEQIKPKHAEIIGGIKNNLINGDSLWEAMNRSGDFSAYECFSIQIGEETGRIGMVLDQLYQFYKNKLKQRRQFISALSYPVIILCTSIGAVTFMLLFIVPMFNDIFKRFGGELPYLTRLIIGLSAGIQKYFPLIFILVSGAFIYFYVNRRKIWMQKLSALVIIRIPVIGKIVYSVQLARFCSSMALLLGSKVPIIRSIQLVSQMITFYPIQITLAAIAQDIMDGENLHSSMSKFSIYNRKMVSLLKVGEEVNKLDVFFDKLSQQFSGDVDHQTGLLNTFLEPVMIIFLGLVVGFILLSMYLPMFQVSTSIGG</sequence>
<feature type="compositionally biased region" description="Basic and acidic residues" evidence="7">
    <location>
        <begin position="7"/>
        <end position="23"/>
    </location>
</feature>
<name>A0A1T5K730_9BACT</name>
<dbReference type="RefSeq" id="WP_159453641.1">
    <property type="nucleotide sequence ID" value="NZ_FUZU01000001.1"/>
</dbReference>
<evidence type="ECO:0000256" key="8">
    <source>
        <dbReference type="SAM" id="Phobius"/>
    </source>
</evidence>
<evidence type="ECO:0000313" key="10">
    <source>
        <dbReference type="EMBL" id="SKC59451.1"/>
    </source>
</evidence>
<accession>A0A1T5K730</accession>
<dbReference type="Pfam" id="PF00482">
    <property type="entry name" value="T2SSF"/>
    <property type="match status" value="2"/>
</dbReference>
<keyword evidence="11" id="KW-1185">Reference proteome</keyword>
<evidence type="ECO:0000256" key="7">
    <source>
        <dbReference type="SAM" id="MobiDB-lite"/>
    </source>
</evidence>
<feature type="transmembrane region" description="Helical" evidence="8">
    <location>
        <begin position="191"/>
        <end position="219"/>
    </location>
</feature>
<dbReference type="InterPro" id="IPR042094">
    <property type="entry name" value="T2SS_GspF_sf"/>
</dbReference>
<dbReference type="AlphaFoldDB" id="A0A1T5K730"/>
<proteinExistence type="inferred from homology"/>
<dbReference type="Proteomes" id="UP000190961">
    <property type="component" value="Unassembled WGS sequence"/>
</dbReference>
<feature type="domain" description="Type II secretion system protein GspF" evidence="9">
    <location>
        <begin position="50"/>
        <end position="172"/>
    </location>
</feature>
<dbReference type="Gene3D" id="1.20.81.30">
    <property type="entry name" value="Type II secretion system (T2SS), domain F"/>
    <property type="match status" value="2"/>
</dbReference>
<dbReference type="PRINTS" id="PR00812">
    <property type="entry name" value="BCTERIALGSPF"/>
</dbReference>
<feature type="transmembrane region" description="Helical" evidence="8">
    <location>
        <begin position="355"/>
        <end position="373"/>
    </location>
</feature>
<reference evidence="10 11" key="1">
    <citation type="submission" date="2017-02" db="EMBL/GenBank/DDBJ databases">
        <authorList>
            <person name="Peterson S.W."/>
        </authorList>
    </citation>
    <scope>NUCLEOTIDE SEQUENCE [LARGE SCALE GENOMIC DNA]</scope>
    <source>
        <strain evidence="10 11">DSM 25262</strain>
    </source>
</reference>
<evidence type="ECO:0000256" key="6">
    <source>
        <dbReference type="ARBA" id="ARBA00023136"/>
    </source>
</evidence>
<comment type="subcellular location">
    <subcellularLocation>
        <location evidence="1">Cell membrane</location>
        <topology evidence="1">Multi-pass membrane protein</topology>
    </subcellularLocation>
</comment>
<keyword evidence="6 8" id="KW-0472">Membrane</keyword>
<evidence type="ECO:0000256" key="1">
    <source>
        <dbReference type="ARBA" id="ARBA00004651"/>
    </source>
</evidence>
<feature type="transmembrane region" description="Helical" evidence="8">
    <location>
        <begin position="145"/>
        <end position="171"/>
    </location>
</feature>
<dbReference type="OrthoDB" id="1523422at2"/>
<organism evidence="10 11">
    <name type="scientific">Ohtaekwangia koreensis</name>
    <dbReference type="NCBI Taxonomy" id="688867"/>
    <lineage>
        <taxon>Bacteria</taxon>
        <taxon>Pseudomonadati</taxon>
        <taxon>Bacteroidota</taxon>
        <taxon>Cytophagia</taxon>
        <taxon>Cytophagales</taxon>
        <taxon>Fulvivirgaceae</taxon>
        <taxon>Ohtaekwangia</taxon>
    </lineage>
</organism>
<evidence type="ECO:0000313" key="11">
    <source>
        <dbReference type="Proteomes" id="UP000190961"/>
    </source>
</evidence>
<dbReference type="PANTHER" id="PTHR30012:SF0">
    <property type="entry name" value="TYPE II SECRETION SYSTEM PROTEIN F-RELATED"/>
    <property type="match status" value="1"/>
</dbReference>
<keyword evidence="4 8" id="KW-0812">Transmembrane</keyword>
<dbReference type="EMBL" id="FUZU01000001">
    <property type="protein sequence ID" value="SKC59451.1"/>
    <property type="molecule type" value="Genomic_DNA"/>
</dbReference>
<keyword evidence="5 8" id="KW-1133">Transmembrane helix</keyword>
<keyword evidence="3" id="KW-1003">Cell membrane</keyword>
<dbReference type="PANTHER" id="PTHR30012">
    <property type="entry name" value="GENERAL SECRETION PATHWAY PROTEIN"/>
    <property type="match status" value="1"/>
</dbReference>